<proteinExistence type="predicted"/>
<name>A0ABV5G520_9MICC</name>
<evidence type="ECO:0000313" key="2">
    <source>
        <dbReference type="Proteomes" id="UP001589575"/>
    </source>
</evidence>
<sequence length="45" mass="4848">MMANAAARARMAPAMNERIRVSRVDMKTLDSPASTMCFTKSGGLT</sequence>
<gene>
    <name evidence="1" type="ORF">ACFFX0_22085</name>
</gene>
<dbReference type="Proteomes" id="UP001589575">
    <property type="component" value="Unassembled WGS sequence"/>
</dbReference>
<accession>A0ABV5G520</accession>
<evidence type="ECO:0000313" key="1">
    <source>
        <dbReference type="EMBL" id="MFB9073744.1"/>
    </source>
</evidence>
<dbReference type="EMBL" id="JBHMFI010000001">
    <property type="protein sequence ID" value="MFB9073744.1"/>
    <property type="molecule type" value="Genomic_DNA"/>
</dbReference>
<keyword evidence="2" id="KW-1185">Reference proteome</keyword>
<reference evidence="1 2" key="1">
    <citation type="submission" date="2024-09" db="EMBL/GenBank/DDBJ databases">
        <authorList>
            <person name="Sun Q."/>
            <person name="Mori K."/>
        </authorList>
    </citation>
    <scope>NUCLEOTIDE SEQUENCE [LARGE SCALE GENOMIC DNA]</scope>
    <source>
        <strain evidence="1 2">CCM 7609</strain>
    </source>
</reference>
<organism evidence="1 2">
    <name type="scientific">Citricoccus parietis</name>
    <dbReference type="NCBI Taxonomy" id="592307"/>
    <lineage>
        <taxon>Bacteria</taxon>
        <taxon>Bacillati</taxon>
        <taxon>Actinomycetota</taxon>
        <taxon>Actinomycetes</taxon>
        <taxon>Micrococcales</taxon>
        <taxon>Micrococcaceae</taxon>
        <taxon>Citricoccus</taxon>
    </lineage>
</organism>
<comment type="caution">
    <text evidence="1">The sequence shown here is derived from an EMBL/GenBank/DDBJ whole genome shotgun (WGS) entry which is preliminary data.</text>
</comment>
<protein>
    <submittedName>
        <fullName evidence="1">Uncharacterized protein</fullName>
    </submittedName>
</protein>